<name>A0ABX6T192_9SPHN</name>
<gene>
    <name evidence="2" type="ORF">H9L15_11840</name>
</gene>
<accession>A0ABX6T192</accession>
<dbReference type="PROSITE" id="PS51257">
    <property type="entry name" value="PROKAR_LIPOPROTEIN"/>
    <property type="match status" value="1"/>
</dbReference>
<evidence type="ECO:0000313" key="2">
    <source>
        <dbReference type="EMBL" id="QNP42780.1"/>
    </source>
</evidence>
<proteinExistence type="predicted"/>
<dbReference type="Proteomes" id="UP000516134">
    <property type="component" value="Chromosome"/>
</dbReference>
<sequence>MSLFKFGALALASTGVLACAANAQTSTQCEVHIYPADGVHSVGEDFDATKRVDQDLKHYYEMAGRPLDWLTPRRQGEILSEVVVGHVLGISETSRVIHANFLTRREAIAAGPKAPSTAACTVEVMLPQIMLERGGLAERSVRVFGVVRRFENGTQVSTFSSYGAARCPDSSFGHPRRQRKRLRSSRRLIGEQLRNCCRIQQSKSVSEGRRS</sequence>
<keyword evidence="3" id="KW-1185">Reference proteome</keyword>
<feature type="chain" id="PRO_5046247870" evidence="1">
    <location>
        <begin position="24"/>
        <end position="211"/>
    </location>
</feature>
<feature type="signal peptide" evidence="1">
    <location>
        <begin position="1"/>
        <end position="23"/>
    </location>
</feature>
<reference evidence="2 3" key="1">
    <citation type="submission" date="2020-08" db="EMBL/GenBank/DDBJ databases">
        <title>Genome sequence of Sphingomonas daechungensis KACC 18115T.</title>
        <authorList>
            <person name="Hyun D.-W."/>
            <person name="Bae J.-W."/>
        </authorList>
    </citation>
    <scope>NUCLEOTIDE SEQUENCE [LARGE SCALE GENOMIC DNA]</scope>
    <source>
        <strain evidence="2 3">KACC 18115</strain>
    </source>
</reference>
<organism evidence="2 3">
    <name type="scientific">Sphingomonas daechungensis</name>
    <dbReference type="NCBI Taxonomy" id="1176646"/>
    <lineage>
        <taxon>Bacteria</taxon>
        <taxon>Pseudomonadati</taxon>
        <taxon>Pseudomonadota</taxon>
        <taxon>Alphaproteobacteria</taxon>
        <taxon>Sphingomonadales</taxon>
        <taxon>Sphingomonadaceae</taxon>
        <taxon>Sphingomonas</taxon>
    </lineage>
</organism>
<dbReference type="RefSeq" id="WP_187714212.1">
    <property type="nucleotide sequence ID" value="NZ_CP060780.1"/>
</dbReference>
<protein>
    <submittedName>
        <fullName evidence="2">Uncharacterized protein</fullName>
    </submittedName>
</protein>
<evidence type="ECO:0000313" key="3">
    <source>
        <dbReference type="Proteomes" id="UP000516134"/>
    </source>
</evidence>
<evidence type="ECO:0000256" key="1">
    <source>
        <dbReference type="SAM" id="SignalP"/>
    </source>
</evidence>
<keyword evidence="1" id="KW-0732">Signal</keyword>
<dbReference type="EMBL" id="CP060780">
    <property type="protein sequence ID" value="QNP42780.1"/>
    <property type="molecule type" value="Genomic_DNA"/>
</dbReference>